<name>A0A6P7F7U4_DIAVI</name>
<evidence type="ECO:0000256" key="4">
    <source>
        <dbReference type="ARBA" id="ARBA00023136"/>
    </source>
</evidence>
<dbReference type="GO" id="GO:0016020">
    <property type="term" value="C:membrane"/>
    <property type="evidence" value="ECO:0007669"/>
    <property type="project" value="UniProtKB-SubCell"/>
</dbReference>
<dbReference type="InParanoid" id="A0A6P7F7U4"/>
<dbReference type="Proteomes" id="UP001652700">
    <property type="component" value="Unplaced"/>
</dbReference>
<dbReference type="InterPro" id="IPR045119">
    <property type="entry name" value="SUN1-5"/>
</dbReference>
<dbReference type="AlphaFoldDB" id="A0A6P7F7U4"/>
<dbReference type="EnsemblMetazoa" id="XM_028276053.2">
    <property type="protein sequence ID" value="XP_028131854.1"/>
    <property type="gene ID" value="LOC114327432"/>
</dbReference>
<evidence type="ECO:0000256" key="5">
    <source>
        <dbReference type="SAM" id="Phobius"/>
    </source>
</evidence>
<feature type="transmembrane region" description="Helical" evidence="5">
    <location>
        <begin position="35"/>
        <end position="57"/>
    </location>
</feature>
<feature type="domain" description="SUN" evidence="6">
    <location>
        <begin position="141"/>
        <end position="295"/>
    </location>
</feature>
<keyword evidence="4 5" id="KW-0472">Membrane</keyword>
<accession>A0A6P7F7U4</accession>
<gene>
    <name evidence="9" type="primary">LOC114327432</name>
</gene>
<dbReference type="GeneID" id="114327432"/>
<evidence type="ECO:0000256" key="1">
    <source>
        <dbReference type="ARBA" id="ARBA00004370"/>
    </source>
</evidence>
<evidence type="ECO:0000256" key="3">
    <source>
        <dbReference type="ARBA" id="ARBA00022989"/>
    </source>
</evidence>
<dbReference type="PROSITE" id="PS51469">
    <property type="entry name" value="SUN"/>
    <property type="match status" value="1"/>
</dbReference>
<dbReference type="PANTHER" id="PTHR12911:SF8">
    <property type="entry name" value="KLAROID PROTEIN-RELATED"/>
    <property type="match status" value="1"/>
</dbReference>
<evidence type="ECO:0000259" key="6">
    <source>
        <dbReference type="PROSITE" id="PS51469"/>
    </source>
</evidence>
<evidence type="ECO:0000313" key="8">
    <source>
        <dbReference type="Proteomes" id="UP001652700"/>
    </source>
</evidence>
<dbReference type="GO" id="GO:0005635">
    <property type="term" value="C:nuclear envelope"/>
    <property type="evidence" value="ECO:0007669"/>
    <property type="project" value="UniProtKB-ARBA"/>
</dbReference>
<keyword evidence="8" id="KW-1185">Reference proteome</keyword>
<keyword evidence="2 5" id="KW-0812">Transmembrane</keyword>
<dbReference type="InterPro" id="IPR012919">
    <property type="entry name" value="SUN_dom"/>
</dbReference>
<reference evidence="9" key="1">
    <citation type="submission" date="2025-04" db="UniProtKB">
        <authorList>
            <consortium name="RefSeq"/>
        </authorList>
    </citation>
    <scope>IDENTIFICATION</scope>
    <source>
        <tissue evidence="9">Whole insect</tissue>
    </source>
</reference>
<keyword evidence="3 5" id="KW-1133">Transmembrane helix</keyword>
<comment type="subcellular location">
    <subcellularLocation>
        <location evidence="1">Membrane</location>
    </subcellularLocation>
</comment>
<proteinExistence type="predicted"/>
<dbReference type="RefSeq" id="XP_028131854.1">
    <property type="nucleotide sequence ID" value="XM_028276053.1"/>
</dbReference>
<evidence type="ECO:0000313" key="7">
    <source>
        <dbReference type="EnsemblMetazoa" id="XP_028131854.1"/>
    </source>
</evidence>
<dbReference type="GO" id="GO:0043495">
    <property type="term" value="F:protein-membrane adaptor activity"/>
    <property type="evidence" value="ECO:0007669"/>
    <property type="project" value="TreeGrafter"/>
</dbReference>
<evidence type="ECO:0000256" key="2">
    <source>
        <dbReference type="ARBA" id="ARBA00022692"/>
    </source>
</evidence>
<evidence type="ECO:0000313" key="9">
    <source>
        <dbReference type="RefSeq" id="XP_028131854.1"/>
    </source>
</evidence>
<reference evidence="7" key="2">
    <citation type="submission" date="2025-05" db="UniProtKB">
        <authorList>
            <consortium name="EnsemblMetazoa"/>
        </authorList>
    </citation>
    <scope>IDENTIFICATION</scope>
</reference>
<protein>
    <submittedName>
        <fullName evidence="9">SUN domain-containing protein 1-like isoform X1</fullName>
    </submittedName>
</protein>
<dbReference type="KEGG" id="dvv:114327432"/>
<dbReference type="PANTHER" id="PTHR12911">
    <property type="entry name" value="SAD1/UNC-84-LIKE PROTEIN-RELATED"/>
    <property type="match status" value="1"/>
</dbReference>
<sequence>MRICKSKKVIMNLDPIDICPKPAVYQRSNGRESHLCFWAILMTAILTIIFFLTGIYYDVLSFKDFTETGAYYFEMRNIRYELRYLTDKFDKIDIKRKKCERKILTYLLENEHIIDKKISDALDVYDSDKIGLYDYAALYAGGSVISTPNTSPYLVEHATIFLINMNFLSDPKSILQPTTLPGNCFAFDGTEGRVRIKLARKIEIKAVTMEHIRLDVDRSSAPREFRVYGLPHQNGETPEVLGTFTYQLTGRPYQTFQIVNNDTKAFEIVELHILNNYGKDDYTCIYRFRVHGNYTEY</sequence>
<dbReference type="Gene3D" id="2.60.120.260">
    <property type="entry name" value="Galactose-binding domain-like"/>
    <property type="match status" value="1"/>
</dbReference>
<dbReference type="OrthoDB" id="342281at2759"/>
<dbReference type="Pfam" id="PF07738">
    <property type="entry name" value="Sad1_UNC"/>
    <property type="match status" value="1"/>
</dbReference>
<organism evidence="9">
    <name type="scientific">Diabrotica virgifera virgifera</name>
    <name type="common">western corn rootworm</name>
    <dbReference type="NCBI Taxonomy" id="50390"/>
    <lineage>
        <taxon>Eukaryota</taxon>
        <taxon>Metazoa</taxon>
        <taxon>Ecdysozoa</taxon>
        <taxon>Arthropoda</taxon>
        <taxon>Hexapoda</taxon>
        <taxon>Insecta</taxon>
        <taxon>Pterygota</taxon>
        <taxon>Neoptera</taxon>
        <taxon>Endopterygota</taxon>
        <taxon>Coleoptera</taxon>
        <taxon>Polyphaga</taxon>
        <taxon>Cucujiformia</taxon>
        <taxon>Chrysomeloidea</taxon>
        <taxon>Chrysomelidae</taxon>
        <taxon>Galerucinae</taxon>
        <taxon>Diabroticina</taxon>
        <taxon>Diabroticites</taxon>
        <taxon>Diabrotica</taxon>
    </lineage>
</organism>